<dbReference type="SUPFAM" id="SSF48371">
    <property type="entry name" value="ARM repeat"/>
    <property type="match status" value="1"/>
</dbReference>
<gene>
    <name evidence="1" type="ORF">LCGC14_1422400</name>
</gene>
<organism evidence="1">
    <name type="scientific">marine sediment metagenome</name>
    <dbReference type="NCBI Taxonomy" id="412755"/>
    <lineage>
        <taxon>unclassified sequences</taxon>
        <taxon>metagenomes</taxon>
        <taxon>ecological metagenomes</taxon>
    </lineage>
</organism>
<comment type="caution">
    <text evidence="1">The sequence shown here is derived from an EMBL/GenBank/DDBJ whole genome shotgun (WGS) entry which is preliminary data.</text>
</comment>
<proteinExistence type="predicted"/>
<reference evidence="1" key="1">
    <citation type="journal article" date="2015" name="Nature">
        <title>Complex archaea that bridge the gap between prokaryotes and eukaryotes.</title>
        <authorList>
            <person name="Spang A."/>
            <person name="Saw J.H."/>
            <person name="Jorgensen S.L."/>
            <person name="Zaremba-Niedzwiedzka K."/>
            <person name="Martijn J."/>
            <person name="Lind A.E."/>
            <person name="van Eijk R."/>
            <person name="Schleper C."/>
            <person name="Guy L."/>
            <person name="Ettema T.J."/>
        </authorList>
    </citation>
    <scope>NUCLEOTIDE SEQUENCE</scope>
</reference>
<dbReference type="EMBL" id="LAZR01009506">
    <property type="protein sequence ID" value="KKM72248.1"/>
    <property type="molecule type" value="Genomic_DNA"/>
</dbReference>
<name>A0A0F9JRG4_9ZZZZ</name>
<evidence type="ECO:0000313" key="1">
    <source>
        <dbReference type="EMBL" id="KKM72248.1"/>
    </source>
</evidence>
<feature type="non-terminal residue" evidence="1">
    <location>
        <position position="734"/>
    </location>
</feature>
<sequence length="734" mass="86508">MFDLKKFQENSVLIPIVEKFNRFLSKNKSQKVTKLLEELVSLLDQSELIVEVIYILSIIAEHDIDLITQEIFLKVKTFINSDNDKLRINSIIIIGFSLIAKHDLIQANFNDFAEHITDDSKDIRDNIHYFLLELIRKEPTLVKIIKDQLLEGLSIEKNKENILSLLVLLECCKKLNFDQLYRFREVSKSLFLSFFEDKKSEISDKLLHLNYRFFLGMEEYDQEALKLDDLLVKLKKQFIMKKYNFNKIAKQTGLTLKESLTKLRNSPFKENKLYFYIKSKKNEILIFELEKSKLVNFFEEGLKISKEKFQEIFGELNLDNSSLNLFIQTLISLKIIDGYYSELGFYYSRSYIKSILLNDLIHKGLSNLKKFNYLPPLFMEDIIQDIKETHKDTLLLGKNKNTYYSLRKIQEQINTEAAKSSVVDLKSYRARIVDEDFINLIKNLPREYLSNFRKGTQWLTNLGTLKITKEFQNSKIVGFFDFIKISKKLNIGQMLLLDVFDEFIDSRSGVWDKQKEVFYFSKYLNERIEIITQIKGKEEKLEQIIKLAKKLKIDKDHIAAKIDENLRSIAKEIKTKDRIRISDYIEKTGMTEPLFMKFINDIGISYFKKADLLIFSGTKIEEAKNDIKHLLLDRSKSVDYLTLGNFEITSDLIKDLIKNLLQDGKLKGIFYEQDGEVLFYTKLGIQNLMLENSFMFSFNDLFYEKELSKEEINLMKENFNDLIKERKLIGDFDE</sequence>
<accession>A0A0F9JRG4</accession>
<protein>
    <submittedName>
        <fullName evidence="1">Uncharacterized protein</fullName>
    </submittedName>
</protein>
<dbReference type="InterPro" id="IPR016024">
    <property type="entry name" value="ARM-type_fold"/>
</dbReference>
<dbReference type="AlphaFoldDB" id="A0A0F9JRG4"/>